<evidence type="ECO:0000256" key="1">
    <source>
        <dbReference type="ARBA" id="ARBA00002994"/>
    </source>
</evidence>
<keyword evidence="3" id="KW-0443">Lipid metabolism</keyword>
<evidence type="ECO:0000313" key="8">
    <source>
        <dbReference type="Proteomes" id="UP000005951"/>
    </source>
</evidence>
<dbReference type="AlphaFoldDB" id="K8XS21"/>
<comment type="function">
    <text evidence="1">Could possibly oxidize fatty acids using specific components.</text>
</comment>
<evidence type="ECO:0000256" key="4">
    <source>
        <dbReference type="ARBA" id="ARBA00023709"/>
    </source>
</evidence>
<evidence type="ECO:0000256" key="5">
    <source>
        <dbReference type="ARBA" id="ARBA00023717"/>
    </source>
</evidence>
<dbReference type="GO" id="GO:0006635">
    <property type="term" value="P:fatty acid beta-oxidation"/>
    <property type="evidence" value="ECO:0007669"/>
    <property type="project" value="TreeGrafter"/>
</dbReference>
<dbReference type="InterPro" id="IPR029045">
    <property type="entry name" value="ClpP/crotonase-like_dom_sf"/>
</dbReference>
<dbReference type="InterPro" id="IPR001753">
    <property type="entry name" value="Enoyl-CoA_hydra/iso"/>
</dbReference>
<gene>
    <name evidence="7" type="ORF">WSS_A01975</name>
</gene>
<dbReference type="EMBL" id="AJYC02000007">
    <property type="protein sequence ID" value="EKT84458.1"/>
    <property type="molecule type" value="Genomic_DNA"/>
</dbReference>
<keyword evidence="3" id="KW-0276">Fatty acid metabolism</keyword>
<dbReference type="PANTHER" id="PTHR11941:SF54">
    <property type="entry name" value="ENOYL-COA HYDRATASE, MITOCHONDRIAL"/>
    <property type="match status" value="1"/>
</dbReference>
<organism evidence="7 8">
    <name type="scientific">Rhodococcus opacus M213</name>
    <dbReference type="NCBI Taxonomy" id="1129896"/>
    <lineage>
        <taxon>Bacteria</taxon>
        <taxon>Bacillati</taxon>
        <taxon>Actinomycetota</taxon>
        <taxon>Actinomycetes</taxon>
        <taxon>Mycobacteriales</taxon>
        <taxon>Nocardiaceae</taxon>
        <taxon>Rhodococcus</taxon>
    </lineage>
</organism>
<evidence type="ECO:0000256" key="6">
    <source>
        <dbReference type="RuleBase" id="RU003707"/>
    </source>
</evidence>
<proteinExistence type="inferred from homology"/>
<dbReference type="PANTHER" id="PTHR11941">
    <property type="entry name" value="ENOYL-COA HYDRATASE-RELATED"/>
    <property type="match status" value="1"/>
</dbReference>
<evidence type="ECO:0000256" key="3">
    <source>
        <dbReference type="ARBA" id="ARBA00022832"/>
    </source>
</evidence>
<dbReference type="Pfam" id="PF00378">
    <property type="entry name" value="ECH_1"/>
    <property type="match status" value="1"/>
</dbReference>
<accession>K8XS21</accession>
<dbReference type="Proteomes" id="UP000005951">
    <property type="component" value="Unassembled WGS sequence"/>
</dbReference>
<dbReference type="InterPro" id="IPR018376">
    <property type="entry name" value="Enoyl-CoA_hyd/isom_CS"/>
</dbReference>
<sequence>MTGEGSAFCAGAKLSTLEASAAGDFDSVKEIYEGFLRVLHSPLVTIGAINGPAVGAGFNLALACDVRLAGESARFDTRFAKLHLHPGGGHTWLLAKAVGQQQATLACLFGEVWDAQTARKHGLVAEVYPDNALLPAATSLAHRLDDQNPDFTRLVTTSIRGALTTPSHQQALESEARAQQWSAKQPEFLGGLRVIQDQIAARRRG</sequence>
<comment type="caution">
    <text evidence="7">The sequence shown here is derived from an EMBL/GenBank/DDBJ whole genome shotgun (WGS) entry which is preliminary data.</text>
</comment>
<name>K8XS21_RHOOP</name>
<dbReference type="PROSITE" id="PS00166">
    <property type="entry name" value="ENOYL_COA_HYDRATASE"/>
    <property type="match status" value="1"/>
</dbReference>
<comment type="catalytic activity">
    <reaction evidence="4">
        <text>a (3S)-3-hydroxyacyl-CoA = a (2E)-enoyl-CoA + H2O</text>
        <dbReference type="Rhea" id="RHEA:16105"/>
        <dbReference type="ChEBI" id="CHEBI:15377"/>
        <dbReference type="ChEBI" id="CHEBI:57318"/>
        <dbReference type="ChEBI" id="CHEBI:58856"/>
        <dbReference type="EC" id="4.2.1.17"/>
    </reaction>
</comment>
<dbReference type="EC" id="4.2.1.17" evidence="7"/>
<reference evidence="7 8" key="1">
    <citation type="journal article" date="2013" name="Genome Announc.">
        <title>Draft Genome Sequence of Rhodococcus opacus Strain M213 Shows a Diverse Catabolic Potential.</title>
        <authorList>
            <person name="Pathak A."/>
            <person name="Green S.J."/>
            <person name="Ogram A."/>
            <person name="Chauhan A."/>
        </authorList>
    </citation>
    <scope>NUCLEOTIDE SEQUENCE [LARGE SCALE GENOMIC DNA]</scope>
    <source>
        <strain evidence="7 8">M213</strain>
    </source>
</reference>
<comment type="similarity">
    <text evidence="2 6">Belongs to the enoyl-CoA hydratase/isomerase family.</text>
</comment>
<evidence type="ECO:0000313" key="7">
    <source>
        <dbReference type="EMBL" id="EKT84458.1"/>
    </source>
</evidence>
<protein>
    <submittedName>
        <fullName evidence="7">Enoyl-CoA hydratase</fullName>
        <ecNumber evidence="7">4.2.1.17</ecNumber>
    </submittedName>
</protein>
<dbReference type="SUPFAM" id="SSF52096">
    <property type="entry name" value="ClpP/crotonase"/>
    <property type="match status" value="1"/>
</dbReference>
<dbReference type="Gene3D" id="3.90.226.10">
    <property type="entry name" value="2-enoyl-CoA Hydratase, Chain A, domain 1"/>
    <property type="match status" value="1"/>
</dbReference>
<keyword evidence="7" id="KW-0456">Lyase</keyword>
<evidence type="ECO:0000256" key="2">
    <source>
        <dbReference type="ARBA" id="ARBA00005254"/>
    </source>
</evidence>
<dbReference type="CDD" id="cd06558">
    <property type="entry name" value="crotonase-like"/>
    <property type="match status" value="1"/>
</dbReference>
<dbReference type="GO" id="GO:0018812">
    <property type="term" value="F:3-hydroxyacyl-CoA dehydratase activity"/>
    <property type="evidence" value="ECO:0007669"/>
    <property type="project" value="RHEA"/>
</dbReference>
<comment type="catalytic activity">
    <reaction evidence="5">
        <text>a 4-saturated-(3S)-3-hydroxyacyl-CoA = a (3E)-enoyl-CoA + H2O</text>
        <dbReference type="Rhea" id="RHEA:20724"/>
        <dbReference type="ChEBI" id="CHEBI:15377"/>
        <dbReference type="ChEBI" id="CHEBI:58521"/>
        <dbReference type="ChEBI" id="CHEBI:137480"/>
        <dbReference type="EC" id="4.2.1.17"/>
    </reaction>
</comment>